<dbReference type="SUPFAM" id="SSF90123">
    <property type="entry name" value="ABC transporter transmembrane region"/>
    <property type="match status" value="1"/>
</dbReference>
<sequence length="582" mass="67115">MVLNQDITISEKYSVRSVIKSLFKKRKKQSTIIILLSIVVSFFEMLSISLLVPALEQILNQSTDINIKLISYIQKAYSLINVEYTVLSLFIGIALIYIFKALINIFLASLINKEKLWYEISRRKKICDIILYSDWIFINGSMKSYITNILTNEIEKDRDVYLRTLNLLPLIFLLFVYVLLLFLLSFEITLMIFLIIGGVTLILGRLVKNARYSGSTILSQRNLFMKETLASLDGLKNIKSMSKESFVRKLLYEKTEYLSKIRYEMNDKMNYVTYLHEPANFIPILMIIYITMTYFYVPISVIGIMIYVFLKLSGDLKSIQTEYYRIKFEIPSMNAVDVLINEGYQNIEKDGDTIINNFNDKIEFKNVSFSYSDKSVLKNINLTINKGEKIAIFGQTGVGKSTLIDLLLGLIYPKSGKLTIDGIQIQKIKKESWHKILTWMGQDPYLFYGTIEENITWGQKDIHKDKLNNACKMACCNDFVNNKGISYEYIIGDRGSKLSGGQKQRIALARVFLEDPEIVILDEPSSHLDLGTKNLLLDNIEKFCKNKTLIMITHDHEIPSFIDTVYVFDKGEIKKIDNSNKL</sequence>
<feature type="transmembrane region" description="Helical" evidence="7">
    <location>
        <begin position="170"/>
        <end position="203"/>
    </location>
</feature>
<evidence type="ECO:0000256" key="2">
    <source>
        <dbReference type="ARBA" id="ARBA00022692"/>
    </source>
</evidence>
<dbReference type="SMART" id="SM00382">
    <property type="entry name" value="AAA"/>
    <property type="match status" value="1"/>
</dbReference>
<dbReference type="Proteomes" id="UP000075398">
    <property type="component" value="Unassembled WGS sequence"/>
</dbReference>
<organism evidence="10 11">
    <name type="scientific">Candidatus Methanofastidiosum methylothiophilum</name>
    <dbReference type="NCBI Taxonomy" id="1705564"/>
    <lineage>
        <taxon>Archaea</taxon>
        <taxon>Methanobacteriati</taxon>
        <taxon>Methanobacteriota</taxon>
        <taxon>Stenosarchaea group</taxon>
        <taxon>Candidatus Methanofastidiosia</taxon>
        <taxon>Candidatus Methanofastidiosales</taxon>
        <taxon>Candidatus Methanofastidiosaceae</taxon>
        <taxon>Candidatus Methanofastidiosum</taxon>
    </lineage>
</organism>
<dbReference type="InterPro" id="IPR017871">
    <property type="entry name" value="ABC_transporter-like_CS"/>
</dbReference>
<dbReference type="GO" id="GO:0005524">
    <property type="term" value="F:ATP binding"/>
    <property type="evidence" value="ECO:0007669"/>
    <property type="project" value="UniProtKB-KW"/>
</dbReference>
<proteinExistence type="predicted"/>
<keyword evidence="4 10" id="KW-0067">ATP-binding</keyword>
<dbReference type="GO" id="GO:0140359">
    <property type="term" value="F:ABC-type transporter activity"/>
    <property type="evidence" value="ECO:0007669"/>
    <property type="project" value="InterPro"/>
</dbReference>
<evidence type="ECO:0000259" key="8">
    <source>
        <dbReference type="PROSITE" id="PS50893"/>
    </source>
</evidence>
<keyword evidence="3" id="KW-0547">Nucleotide-binding</keyword>
<dbReference type="PANTHER" id="PTHR24221">
    <property type="entry name" value="ATP-BINDING CASSETTE SUB-FAMILY B"/>
    <property type="match status" value="1"/>
</dbReference>
<feature type="transmembrane region" description="Helical" evidence="7">
    <location>
        <begin position="84"/>
        <end position="108"/>
    </location>
</feature>
<evidence type="ECO:0000313" key="11">
    <source>
        <dbReference type="Proteomes" id="UP000075398"/>
    </source>
</evidence>
<dbReference type="EMBL" id="LNGC01000007">
    <property type="protein sequence ID" value="KYC53321.1"/>
    <property type="molecule type" value="Genomic_DNA"/>
</dbReference>
<evidence type="ECO:0000256" key="4">
    <source>
        <dbReference type="ARBA" id="ARBA00022840"/>
    </source>
</evidence>
<feature type="transmembrane region" description="Helical" evidence="7">
    <location>
        <begin position="284"/>
        <end position="310"/>
    </location>
</feature>
<dbReference type="GO" id="GO:0034040">
    <property type="term" value="F:ATPase-coupled lipid transmembrane transporter activity"/>
    <property type="evidence" value="ECO:0007669"/>
    <property type="project" value="TreeGrafter"/>
</dbReference>
<reference evidence="10 11" key="1">
    <citation type="journal article" date="2016" name="ISME J.">
        <title>Chasing the elusive Euryarchaeota class WSA2: genomes reveal a uniquely fastidious methyl-reducing methanogen.</title>
        <authorList>
            <person name="Nobu M.K."/>
            <person name="Narihiro T."/>
            <person name="Kuroda K."/>
            <person name="Mei R."/>
            <person name="Liu W.T."/>
        </authorList>
    </citation>
    <scope>NUCLEOTIDE SEQUENCE [LARGE SCALE GENOMIC DNA]</scope>
    <source>
        <strain evidence="10">U1lsi0528_Bin055</strain>
    </source>
</reference>
<dbReference type="AlphaFoldDB" id="A0A150J805"/>
<comment type="subcellular location">
    <subcellularLocation>
        <location evidence="1">Membrane</location>
        <topology evidence="1">Multi-pass membrane protein</topology>
    </subcellularLocation>
</comment>
<evidence type="ECO:0000259" key="9">
    <source>
        <dbReference type="PROSITE" id="PS50929"/>
    </source>
</evidence>
<dbReference type="InterPro" id="IPR003593">
    <property type="entry name" value="AAA+_ATPase"/>
</dbReference>
<name>A0A150J805_9EURY</name>
<keyword evidence="6 7" id="KW-0472">Membrane</keyword>
<dbReference type="InterPro" id="IPR011527">
    <property type="entry name" value="ABC1_TM_dom"/>
</dbReference>
<evidence type="ECO:0000256" key="3">
    <source>
        <dbReference type="ARBA" id="ARBA00022741"/>
    </source>
</evidence>
<comment type="caution">
    <text evidence="10">The sequence shown here is derived from an EMBL/GenBank/DDBJ whole genome shotgun (WGS) entry which is preliminary data.</text>
</comment>
<dbReference type="InterPro" id="IPR027417">
    <property type="entry name" value="P-loop_NTPase"/>
</dbReference>
<dbReference type="PANTHER" id="PTHR24221:SF654">
    <property type="entry name" value="ATP-BINDING CASSETTE SUB-FAMILY B MEMBER 6"/>
    <property type="match status" value="1"/>
</dbReference>
<dbReference type="InterPro" id="IPR003439">
    <property type="entry name" value="ABC_transporter-like_ATP-bd"/>
</dbReference>
<keyword evidence="5 7" id="KW-1133">Transmembrane helix</keyword>
<dbReference type="GO" id="GO:0016020">
    <property type="term" value="C:membrane"/>
    <property type="evidence" value="ECO:0007669"/>
    <property type="project" value="UniProtKB-SubCell"/>
</dbReference>
<dbReference type="PROSITE" id="PS50929">
    <property type="entry name" value="ABC_TM1F"/>
    <property type="match status" value="1"/>
</dbReference>
<dbReference type="Gene3D" id="1.20.1560.10">
    <property type="entry name" value="ABC transporter type 1, transmembrane domain"/>
    <property type="match status" value="1"/>
</dbReference>
<feature type="domain" description="ABC transmembrane type-1" evidence="9">
    <location>
        <begin position="32"/>
        <end position="290"/>
    </location>
</feature>
<feature type="transmembrane region" description="Helical" evidence="7">
    <location>
        <begin position="32"/>
        <end position="52"/>
    </location>
</feature>
<dbReference type="Pfam" id="PF00005">
    <property type="entry name" value="ABC_tran"/>
    <property type="match status" value="1"/>
</dbReference>
<dbReference type="InterPro" id="IPR039421">
    <property type="entry name" value="Type_1_exporter"/>
</dbReference>
<evidence type="ECO:0000313" key="10">
    <source>
        <dbReference type="EMBL" id="KYC53321.1"/>
    </source>
</evidence>
<dbReference type="Gene3D" id="3.40.50.300">
    <property type="entry name" value="P-loop containing nucleotide triphosphate hydrolases"/>
    <property type="match status" value="1"/>
</dbReference>
<dbReference type="SUPFAM" id="SSF52540">
    <property type="entry name" value="P-loop containing nucleoside triphosphate hydrolases"/>
    <property type="match status" value="1"/>
</dbReference>
<dbReference type="GO" id="GO:0016887">
    <property type="term" value="F:ATP hydrolysis activity"/>
    <property type="evidence" value="ECO:0007669"/>
    <property type="project" value="InterPro"/>
</dbReference>
<protein>
    <submittedName>
        <fullName evidence="10">Putative ABC transporter ATP-binding protein</fullName>
    </submittedName>
</protein>
<feature type="domain" description="ABC transporter" evidence="8">
    <location>
        <begin position="362"/>
        <end position="582"/>
    </location>
</feature>
<gene>
    <name evidence="10" type="ORF">AMQ22_00325</name>
</gene>
<dbReference type="PROSITE" id="PS50893">
    <property type="entry name" value="ABC_TRANSPORTER_2"/>
    <property type="match status" value="1"/>
</dbReference>
<dbReference type="InterPro" id="IPR036640">
    <property type="entry name" value="ABC1_TM_sf"/>
</dbReference>
<dbReference type="PROSITE" id="PS00211">
    <property type="entry name" value="ABC_TRANSPORTER_1"/>
    <property type="match status" value="1"/>
</dbReference>
<evidence type="ECO:0000256" key="1">
    <source>
        <dbReference type="ARBA" id="ARBA00004141"/>
    </source>
</evidence>
<evidence type="ECO:0000256" key="6">
    <source>
        <dbReference type="ARBA" id="ARBA00023136"/>
    </source>
</evidence>
<evidence type="ECO:0000256" key="5">
    <source>
        <dbReference type="ARBA" id="ARBA00022989"/>
    </source>
</evidence>
<evidence type="ECO:0000256" key="7">
    <source>
        <dbReference type="SAM" id="Phobius"/>
    </source>
</evidence>
<accession>A0A150J805</accession>
<keyword evidence="2 7" id="KW-0812">Transmembrane</keyword>